<proteinExistence type="predicted"/>
<name>A0A521AMV4_9FLAO</name>
<reference evidence="1 2" key="1">
    <citation type="submission" date="2017-05" db="EMBL/GenBank/DDBJ databases">
        <authorList>
            <person name="Varghese N."/>
            <person name="Submissions S."/>
        </authorList>
    </citation>
    <scope>NUCLEOTIDE SEQUENCE [LARGE SCALE GENOMIC DNA]</scope>
    <source>
        <strain evidence="1 2">DSM 19382</strain>
    </source>
</reference>
<evidence type="ECO:0000313" key="2">
    <source>
        <dbReference type="Proteomes" id="UP000317289"/>
    </source>
</evidence>
<gene>
    <name evidence="1" type="ORF">SAMN06265349_101235</name>
</gene>
<dbReference type="AlphaFoldDB" id="A0A521AMV4"/>
<evidence type="ECO:0000313" key="1">
    <source>
        <dbReference type="EMBL" id="SMO36143.1"/>
    </source>
</evidence>
<dbReference type="Proteomes" id="UP000317289">
    <property type="component" value="Unassembled WGS sequence"/>
</dbReference>
<organism evidence="1 2">
    <name type="scientific">Flavobacterium resistens</name>
    <dbReference type="NCBI Taxonomy" id="443612"/>
    <lineage>
        <taxon>Bacteria</taxon>
        <taxon>Pseudomonadati</taxon>
        <taxon>Bacteroidota</taxon>
        <taxon>Flavobacteriia</taxon>
        <taxon>Flavobacteriales</taxon>
        <taxon>Flavobacteriaceae</taxon>
        <taxon>Flavobacterium</taxon>
    </lineage>
</organism>
<dbReference type="EMBL" id="FXTA01000001">
    <property type="protein sequence ID" value="SMO36143.1"/>
    <property type="molecule type" value="Genomic_DNA"/>
</dbReference>
<accession>A0A521AMV4</accession>
<sequence>MNFTKCKIHDFLVKEYKYEHQEYIQHFTNSLLLHY</sequence>
<protein>
    <submittedName>
        <fullName evidence="1">Uncharacterized protein</fullName>
    </submittedName>
</protein>